<accession>A0ABX2YD62</accession>
<dbReference type="RefSeq" id="WP_083201696.1">
    <property type="nucleotide sequence ID" value="NZ_LDIR01000001.1"/>
</dbReference>
<name>A0ABX2YD62_9BACT</name>
<protein>
    <recommendedName>
        <fullName evidence="3">DUF4435 domain-containing protein</fullName>
    </recommendedName>
</protein>
<comment type="caution">
    <text evidence="1">The sequence shown here is derived from an EMBL/GenBank/DDBJ whole genome shotgun (WGS) entry which is preliminary data.</text>
</comment>
<evidence type="ECO:0000313" key="1">
    <source>
        <dbReference type="EMBL" id="OCL92932.1"/>
    </source>
</evidence>
<dbReference type="InterPro" id="IPR024508">
    <property type="entry name" value="DUF3226"/>
</dbReference>
<keyword evidence="2" id="KW-1185">Reference proteome</keyword>
<gene>
    <name evidence="1" type="ORF">AAX28_00472</name>
</gene>
<dbReference type="Pfam" id="PF11536">
    <property type="entry name" value="DUF3226"/>
    <property type="match status" value="1"/>
</dbReference>
<reference evidence="1 2" key="1">
    <citation type="submission" date="2015-05" db="EMBL/GenBank/DDBJ databases">
        <authorList>
            <person name="Rovetto F."/>
            <person name="Cocolin L."/>
            <person name="Illeghems K."/>
            <person name="Van Nieuwerburgh F."/>
            <person name="Houf K."/>
        </authorList>
    </citation>
    <scope>NUCLEOTIDE SEQUENCE [LARGE SCALE GENOMIC DNA]</scope>
    <source>
        <strain evidence="1 2">117434</strain>
    </source>
</reference>
<proteinExistence type="predicted"/>
<dbReference type="EMBL" id="LDIR01000001">
    <property type="protein sequence ID" value="OCL92932.1"/>
    <property type="molecule type" value="Genomic_DNA"/>
</dbReference>
<organism evidence="1 2">
    <name type="scientific">Arcobacter porcinus</name>
    <dbReference type="NCBI Taxonomy" id="1935204"/>
    <lineage>
        <taxon>Bacteria</taxon>
        <taxon>Pseudomonadati</taxon>
        <taxon>Campylobacterota</taxon>
        <taxon>Epsilonproteobacteria</taxon>
        <taxon>Campylobacterales</taxon>
        <taxon>Arcobacteraceae</taxon>
        <taxon>Arcobacter</taxon>
    </lineage>
</organism>
<dbReference type="Proteomes" id="UP000093159">
    <property type="component" value="Unassembled WGS sequence"/>
</dbReference>
<evidence type="ECO:0000313" key="2">
    <source>
        <dbReference type="Proteomes" id="UP000093159"/>
    </source>
</evidence>
<evidence type="ECO:0008006" key="3">
    <source>
        <dbReference type="Google" id="ProtNLM"/>
    </source>
</evidence>
<sequence>MNKLIVEGTGDKAFVNKLIERLNIENLEISEPLCTIDECICLDGLGNLEKKLKELKLDSINKLGILIDADEKGIETRISEINEILRKIDIDIKFKDINEFKKDEQKDIEIACHILNIEDKGSLDNILKTIAKEPSPYADCLEAWKKCLEDKKKVVTGPIFTKFWVNNYIRFDTCSSRDKGQVDKKCNYRDALDKALKKDVWDFEHQALDSLKDFLKLFK</sequence>